<organism evidence="1 2">
    <name type="scientific">Conidiobolus coronatus (strain ATCC 28846 / CBS 209.66 / NRRL 28638)</name>
    <name type="common">Delacroixia coronata</name>
    <dbReference type="NCBI Taxonomy" id="796925"/>
    <lineage>
        <taxon>Eukaryota</taxon>
        <taxon>Fungi</taxon>
        <taxon>Fungi incertae sedis</taxon>
        <taxon>Zoopagomycota</taxon>
        <taxon>Entomophthoromycotina</taxon>
        <taxon>Entomophthoromycetes</taxon>
        <taxon>Entomophthorales</taxon>
        <taxon>Ancylistaceae</taxon>
        <taxon>Conidiobolus</taxon>
    </lineage>
</organism>
<sequence length="267" mass="30906">MQKSLEITRAYFRDSPEVSKVKDLLEQQWAALGLNHFEQIMDFTECLGLYFEELPRSKVSYIALMIMNCHTLANDKFIAMGVDVTEVDIYYIGLLRNYFNDQEMAYYNKLYKIWVYSCHEEKEVKGALLPDIPIVKQFIWSDWRNVNIGMSGLMKLVIMINFSELTGDIVLLQSAIVYTSLKCALLNDIGSILKDKTSTESNYYLEIHPDTNVDASTQQGMTDDATNYIMTLQLDERLKTILKSALHGSYLLYCFSKRYHGQSKPNW</sequence>
<dbReference type="Proteomes" id="UP000070444">
    <property type="component" value="Unassembled WGS sequence"/>
</dbReference>
<name>A0A137NY97_CONC2</name>
<protein>
    <submittedName>
        <fullName evidence="1">Uncharacterized protein</fullName>
    </submittedName>
</protein>
<dbReference type="OrthoDB" id="2324198at2759"/>
<dbReference type="AlphaFoldDB" id="A0A137NY97"/>
<accession>A0A137NY97</accession>
<evidence type="ECO:0000313" key="1">
    <source>
        <dbReference type="EMBL" id="KXN67840.1"/>
    </source>
</evidence>
<dbReference type="EMBL" id="KQ964610">
    <property type="protein sequence ID" value="KXN67840.1"/>
    <property type="molecule type" value="Genomic_DNA"/>
</dbReference>
<gene>
    <name evidence="1" type="ORF">CONCODRAFT_167047</name>
</gene>
<keyword evidence="2" id="KW-1185">Reference proteome</keyword>
<proteinExistence type="predicted"/>
<reference evidence="1 2" key="1">
    <citation type="journal article" date="2015" name="Genome Biol. Evol.">
        <title>Phylogenomic analyses indicate that early fungi evolved digesting cell walls of algal ancestors of land plants.</title>
        <authorList>
            <person name="Chang Y."/>
            <person name="Wang S."/>
            <person name="Sekimoto S."/>
            <person name="Aerts A.L."/>
            <person name="Choi C."/>
            <person name="Clum A."/>
            <person name="LaButti K.M."/>
            <person name="Lindquist E.A."/>
            <person name="Yee Ngan C."/>
            <person name="Ohm R.A."/>
            <person name="Salamov A.A."/>
            <person name="Grigoriev I.V."/>
            <person name="Spatafora J.W."/>
            <person name="Berbee M.L."/>
        </authorList>
    </citation>
    <scope>NUCLEOTIDE SEQUENCE [LARGE SCALE GENOMIC DNA]</scope>
    <source>
        <strain evidence="1 2">NRRL 28638</strain>
    </source>
</reference>
<evidence type="ECO:0000313" key="2">
    <source>
        <dbReference type="Proteomes" id="UP000070444"/>
    </source>
</evidence>